<dbReference type="KEGG" id="ela:UCREL1_2711"/>
<dbReference type="HOGENOM" id="CLU_943435_0_0_1"/>
<name>M7SUM0_EUTLA</name>
<dbReference type="Proteomes" id="UP000012174">
    <property type="component" value="Unassembled WGS sequence"/>
</dbReference>
<accession>M7SUM0</accession>
<proteinExistence type="predicted"/>
<organism evidence="2 3">
    <name type="scientific">Eutypa lata (strain UCR-EL1)</name>
    <name type="common">Grapevine dieback disease fungus</name>
    <name type="synonym">Eutypa armeniacae</name>
    <dbReference type="NCBI Taxonomy" id="1287681"/>
    <lineage>
        <taxon>Eukaryota</taxon>
        <taxon>Fungi</taxon>
        <taxon>Dikarya</taxon>
        <taxon>Ascomycota</taxon>
        <taxon>Pezizomycotina</taxon>
        <taxon>Sordariomycetes</taxon>
        <taxon>Xylariomycetidae</taxon>
        <taxon>Xylariales</taxon>
        <taxon>Diatrypaceae</taxon>
        <taxon>Eutypa</taxon>
    </lineage>
</organism>
<feature type="compositionally biased region" description="Acidic residues" evidence="1">
    <location>
        <begin position="22"/>
        <end position="39"/>
    </location>
</feature>
<dbReference type="eggNOG" id="ENOG502T0T5">
    <property type="taxonomic scope" value="Eukaryota"/>
</dbReference>
<evidence type="ECO:0000256" key="1">
    <source>
        <dbReference type="SAM" id="MobiDB-lite"/>
    </source>
</evidence>
<reference evidence="3" key="1">
    <citation type="journal article" date="2013" name="Genome Announc.">
        <title>Draft genome sequence of the grapevine dieback fungus Eutypa lata UCR-EL1.</title>
        <authorList>
            <person name="Blanco-Ulate B."/>
            <person name="Rolshausen P.E."/>
            <person name="Cantu D."/>
        </authorList>
    </citation>
    <scope>NUCLEOTIDE SEQUENCE [LARGE SCALE GENOMIC DNA]</scope>
    <source>
        <strain evidence="3">UCR-EL1</strain>
    </source>
</reference>
<keyword evidence="3" id="KW-1185">Reference proteome</keyword>
<sequence>MSTEASQPVSPSSTGVFYFASPDDEESDDDESNDDESNDDYQEALQVELLKGICFPSLGDGEIPFREPLLGYKISSFTPLLLVSKQVSREVQHISRAINADWHALIKRSIRRARFVRPVSPRFLDLCARSRFDIGLESEEAMHFLGKIPSAVRQQIRSLVITSSNLFCDDAGNREAWSPTPMPYTELLRRKFTALREIAIFLPEPGSHEVDFYAGYAPHAIGELLQDGVVDVVRFLEDPYGWALGDNDSDDRRFDATIEELLDAETGKPLKQTCESPFNVWPEAKTVIALRRRDV</sequence>
<dbReference type="OrthoDB" id="3799835at2759"/>
<feature type="region of interest" description="Disordered" evidence="1">
    <location>
        <begin position="1"/>
        <end position="39"/>
    </location>
</feature>
<dbReference type="EMBL" id="KB705900">
    <property type="protein sequence ID" value="EMR70254.1"/>
    <property type="molecule type" value="Genomic_DNA"/>
</dbReference>
<feature type="compositionally biased region" description="Polar residues" evidence="1">
    <location>
        <begin position="1"/>
        <end position="15"/>
    </location>
</feature>
<dbReference type="AlphaFoldDB" id="M7SUM0"/>
<protein>
    <submittedName>
        <fullName evidence="2">Uncharacterized protein</fullName>
    </submittedName>
</protein>
<gene>
    <name evidence="2" type="ORF">UCREL1_2711</name>
</gene>
<evidence type="ECO:0000313" key="2">
    <source>
        <dbReference type="EMBL" id="EMR70254.1"/>
    </source>
</evidence>
<evidence type="ECO:0000313" key="3">
    <source>
        <dbReference type="Proteomes" id="UP000012174"/>
    </source>
</evidence>